<comment type="caution">
    <text evidence="2">The sequence shown here is derived from an EMBL/GenBank/DDBJ whole genome shotgun (WGS) entry which is preliminary data.</text>
</comment>
<evidence type="ECO:0000313" key="2">
    <source>
        <dbReference type="EMBL" id="KAL2916443.1"/>
    </source>
</evidence>
<dbReference type="Pfam" id="PF01553">
    <property type="entry name" value="Acyltransferase"/>
    <property type="match status" value="1"/>
</dbReference>
<dbReference type="Proteomes" id="UP001527925">
    <property type="component" value="Unassembled WGS sequence"/>
</dbReference>
<sequence>MAFPPPARWTGPPDWLRRGLARFVLWLHPVEYQWLGRVPEPGERILYVANHNLLALDTPHLWAVIYLSTGQWPRGLSDKLHFIVPGTSHLVWWLGGIRGDQTNCELAMQHGLPLLVFPGGTNEVLKKRHDAKYQLRWNDRRGFARYALKHGYTIVPVALIGIDDMCRIVGDVPLGWVARLAGDKRVDVTAPLVVPSGTWEKQYAVFGEPVEAAAFGAWDVEQDVVALRDKVRDTVQDLVAHALARRTADPERYLAPRLRSMIIGASRAGEA</sequence>
<reference evidence="2 3" key="1">
    <citation type="submission" date="2023-09" db="EMBL/GenBank/DDBJ databases">
        <title>Pangenome analysis of Batrachochytrium dendrobatidis and related Chytrids.</title>
        <authorList>
            <person name="Yacoub M.N."/>
            <person name="Stajich J.E."/>
            <person name="James T.Y."/>
        </authorList>
    </citation>
    <scope>NUCLEOTIDE SEQUENCE [LARGE SCALE GENOMIC DNA]</scope>
    <source>
        <strain evidence="2 3">JEL0888</strain>
    </source>
</reference>
<keyword evidence="3" id="KW-1185">Reference proteome</keyword>
<dbReference type="SMART" id="SM00563">
    <property type="entry name" value="PlsC"/>
    <property type="match status" value="1"/>
</dbReference>
<feature type="domain" description="Phospholipid/glycerol acyltransferase" evidence="1">
    <location>
        <begin position="45"/>
        <end position="162"/>
    </location>
</feature>
<dbReference type="EMBL" id="JADGIZ020000016">
    <property type="protein sequence ID" value="KAL2916443.1"/>
    <property type="molecule type" value="Genomic_DNA"/>
</dbReference>
<accession>A0ABR4NAA1</accession>
<dbReference type="InterPro" id="IPR002123">
    <property type="entry name" value="Plipid/glycerol_acylTrfase"/>
</dbReference>
<dbReference type="CDD" id="cd07987">
    <property type="entry name" value="LPLAT_MGAT-like"/>
    <property type="match status" value="1"/>
</dbReference>
<name>A0ABR4NAA1_9FUNG</name>
<dbReference type="PANTHER" id="PTHR22753:SF14">
    <property type="entry name" value="MONOACYLGLYCEROL_DIACYLGLYCEROL O-ACYLTRANSFERASE"/>
    <property type="match status" value="1"/>
</dbReference>
<organism evidence="2 3">
    <name type="scientific">Polyrhizophydium stewartii</name>
    <dbReference type="NCBI Taxonomy" id="2732419"/>
    <lineage>
        <taxon>Eukaryota</taxon>
        <taxon>Fungi</taxon>
        <taxon>Fungi incertae sedis</taxon>
        <taxon>Chytridiomycota</taxon>
        <taxon>Chytridiomycota incertae sedis</taxon>
        <taxon>Chytridiomycetes</taxon>
        <taxon>Rhizophydiales</taxon>
        <taxon>Rhizophydiales incertae sedis</taxon>
        <taxon>Polyrhizophydium</taxon>
    </lineage>
</organism>
<gene>
    <name evidence="2" type="ORF">HK105_203873</name>
</gene>
<evidence type="ECO:0000313" key="3">
    <source>
        <dbReference type="Proteomes" id="UP001527925"/>
    </source>
</evidence>
<proteinExistence type="predicted"/>
<dbReference type="PANTHER" id="PTHR22753">
    <property type="entry name" value="TRANSMEMBRANE PROTEIN 68"/>
    <property type="match status" value="1"/>
</dbReference>
<protein>
    <recommendedName>
        <fullName evidence="1">Phospholipid/glycerol acyltransferase domain-containing protein</fullName>
    </recommendedName>
</protein>
<evidence type="ECO:0000259" key="1">
    <source>
        <dbReference type="SMART" id="SM00563"/>
    </source>
</evidence>